<accession>A0A6I4TGP6</accession>
<proteinExistence type="predicted"/>
<dbReference type="Proteomes" id="UP000439522">
    <property type="component" value="Unassembled WGS sequence"/>
</dbReference>
<keyword evidence="1" id="KW-0472">Membrane</keyword>
<keyword evidence="3" id="KW-1185">Reference proteome</keyword>
<dbReference type="RefSeq" id="WP_160611672.1">
    <property type="nucleotide sequence ID" value="NZ_WTZA01000002.1"/>
</dbReference>
<protein>
    <submittedName>
        <fullName evidence="2">Uncharacterized protein</fullName>
    </submittedName>
</protein>
<feature type="transmembrane region" description="Helical" evidence="1">
    <location>
        <begin position="12"/>
        <end position="31"/>
    </location>
</feature>
<reference evidence="2 3" key="1">
    <citation type="submission" date="2019-12" db="EMBL/GenBank/DDBJ databases">
        <title>Genomic-based taxomic classification of the family Erythrobacteraceae.</title>
        <authorList>
            <person name="Xu L."/>
        </authorList>
    </citation>
    <scope>NUCLEOTIDE SEQUENCE [LARGE SCALE GENOMIC DNA]</scope>
    <source>
        <strain evidence="2 3">100921-2</strain>
    </source>
</reference>
<keyword evidence="1" id="KW-0812">Transmembrane</keyword>
<feature type="transmembrane region" description="Helical" evidence="1">
    <location>
        <begin position="104"/>
        <end position="125"/>
    </location>
</feature>
<evidence type="ECO:0000256" key="1">
    <source>
        <dbReference type="SAM" id="Phobius"/>
    </source>
</evidence>
<feature type="transmembrane region" description="Helical" evidence="1">
    <location>
        <begin position="52"/>
        <end position="73"/>
    </location>
</feature>
<feature type="transmembrane region" description="Helical" evidence="1">
    <location>
        <begin position="79"/>
        <end position="97"/>
    </location>
</feature>
<gene>
    <name evidence="2" type="ORF">GRI40_11220</name>
</gene>
<organism evidence="2 3">
    <name type="scientific">Tsuneonella aeria</name>
    <dbReference type="NCBI Taxonomy" id="1837929"/>
    <lineage>
        <taxon>Bacteria</taxon>
        <taxon>Pseudomonadati</taxon>
        <taxon>Pseudomonadota</taxon>
        <taxon>Alphaproteobacteria</taxon>
        <taxon>Sphingomonadales</taxon>
        <taxon>Erythrobacteraceae</taxon>
        <taxon>Tsuneonella</taxon>
    </lineage>
</organism>
<dbReference type="AlphaFoldDB" id="A0A6I4TGP6"/>
<name>A0A6I4TGP6_9SPHN</name>
<sequence length="127" mass="13654">MQDNPDWSPGRIVLWLTAIISLYAFSALVLPDPQPGESIDLVAFEQDESRRYIFAHNVFAVCALLLIVGVRGIDPEPARIGVFPIMALVLGLLAMIAGQRWLRAAIAVVLATNGTVMTLGLLAALDG</sequence>
<evidence type="ECO:0000313" key="2">
    <source>
        <dbReference type="EMBL" id="MXO75787.1"/>
    </source>
</evidence>
<keyword evidence="1" id="KW-1133">Transmembrane helix</keyword>
<comment type="caution">
    <text evidence="2">The sequence shown here is derived from an EMBL/GenBank/DDBJ whole genome shotgun (WGS) entry which is preliminary data.</text>
</comment>
<dbReference type="EMBL" id="WTZA01000002">
    <property type="protein sequence ID" value="MXO75787.1"/>
    <property type="molecule type" value="Genomic_DNA"/>
</dbReference>
<evidence type="ECO:0000313" key="3">
    <source>
        <dbReference type="Proteomes" id="UP000439522"/>
    </source>
</evidence>